<keyword evidence="2 5" id="KW-0378">Hydrolase</keyword>
<dbReference type="SUPFAM" id="SSF56784">
    <property type="entry name" value="HAD-like"/>
    <property type="match status" value="1"/>
</dbReference>
<dbReference type="GO" id="GO:0046872">
    <property type="term" value="F:metal ion binding"/>
    <property type="evidence" value="ECO:0007669"/>
    <property type="project" value="UniProtKB-KW"/>
</dbReference>
<dbReference type="RefSeq" id="WP_251262312.1">
    <property type="nucleotide sequence ID" value="NZ_JAMQGP010000007.1"/>
</dbReference>
<sequence>MPKAVLFDLDGTVMDTAPDLVAALNRTLADIGEPECTDPKVHHYASHGAFGLLKYALKDRFERYEPQMLRTNLLNHYANDIASSSQLYPGMPELLAKLDEQGTPWGIVTNKPGFLTDSLLPHFTELQTSRTNISGDTCGVAKPDPKPMLLASEQVGIVPEEIVYVGDAERDMLAGNRVGMTTLVAMWGYISEFDTPHQWNGNGAIEHPLEVLDWL</sequence>
<keyword evidence="3" id="KW-0460">Magnesium</keyword>
<dbReference type="SFLD" id="SFLDG01129">
    <property type="entry name" value="C1.5:_HAD__Beta-PGM__Phosphata"/>
    <property type="match status" value="1"/>
</dbReference>
<dbReference type="Gene3D" id="1.10.150.240">
    <property type="entry name" value="Putative phosphatase, domain 2"/>
    <property type="match status" value="1"/>
</dbReference>
<dbReference type="Pfam" id="PF13419">
    <property type="entry name" value="HAD_2"/>
    <property type="match status" value="1"/>
</dbReference>
<dbReference type="GO" id="GO:0006281">
    <property type="term" value="P:DNA repair"/>
    <property type="evidence" value="ECO:0007669"/>
    <property type="project" value="TreeGrafter"/>
</dbReference>
<dbReference type="InterPro" id="IPR050155">
    <property type="entry name" value="HAD-like_hydrolase_sf"/>
</dbReference>
<evidence type="ECO:0000313" key="5">
    <source>
        <dbReference type="EMBL" id="MCM2680838.1"/>
    </source>
</evidence>
<organism evidence="5 6">
    <name type="scientific">Echinimonas agarilytica</name>
    <dbReference type="NCBI Taxonomy" id="1215918"/>
    <lineage>
        <taxon>Bacteria</taxon>
        <taxon>Pseudomonadati</taxon>
        <taxon>Pseudomonadota</taxon>
        <taxon>Gammaproteobacteria</taxon>
        <taxon>Alteromonadales</taxon>
        <taxon>Echinimonadaceae</taxon>
        <taxon>Echinimonas</taxon>
    </lineage>
</organism>
<accession>A0AA41W919</accession>
<gene>
    <name evidence="5" type="ORF">NAF29_14370</name>
</gene>
<dbReference type="InterPro" id="IPR036412">
    <property type="entry name" value="HAD-like_sf"/>
</dbReference>
<dbReference type="GO" id="GO:0005829">
    <property type="term" value="C:cytosol"/>
    <property type="evidence" value="ECO:0007669"/>
    <property type="project" value="TreeGrafter"/>
</dbReference>
<dbReference type="NCBIfam" id="TIGR01509">
    <property type="entry name" value="HAD-SF-IA-v3"/>
    <property type="match status" value="1"/>
</dbReference>
<keyword evidence="1" id="KW-0479">Metal-binding</keyword>
<keyword evidence="6" id="KW-1185">Reference proteome</keyword>
<evidence type="ECO:0000256" key="3">
    <source>
        <dbReference type="ARBA" id="ARBA00022842"/>
    </source>
</evidence>
<dbReference type="GO" id="GO:0008967">
    <property type="term" value="F:phosphoglycolate phosphatase activity"/>
    <property type="evidence" value="ECO:0007669"/>
    <property type="project" value="TreeGrafter"/>
</dbReference>
<dbReference type="InterPro" id="IPR023198">
    <property type="entry name" value="PGP-like_dom2"/>
</dbReference>
<evidence type="ECO:0000256" key="2">
    <source>
        <dbReference type="ARBA" id="ARBA00022801"/>
    </source>
</evidence>
<proteinExistence type="predicted"/>
<dbReference type="AlphaFoldDB" id="A0AA41W919"/>
<dbReference type="SFLD" id="SFLDS00003">
    <property type="entry name" value="Haloacid_Dehalogenase"/>
    <property type="match status" value="1"/>
</dbReference>
<dbReference type="NCBIfam" id="TIGR01549">
    <property type="entry name" value="HAD-SF-IA-v1"/>
    <property type="match status" value="1"/>
</dbReference>
<dbReference type="PRINTS" id="PR00413">
    <property type="entry name" value="HADHALOGNASE"/>
</dbReference>
<dbReference type="InterPro" id="IPR041492">
    <property type="entry name" value="HAD_2"/>
</dbReference>
<evidence type="ECO:0000313" key="6">
    <source>
        <dbReference type="Proteomes" id="UP001165393"/>
    </source>
</evidence>
<dbReference type="EMBL" id="JAMQGP010000007">
    <property type="protein sequence ID" value="MCM2680838.1"/>
    <property type="molecule type" value="Genomic_DNA"/>
</dbReference>
<dbReference type="Gene3D" id="3.40.50.1000">
    <property type="entry name" value="HAD superfamily/HAD-like"/>
    <property type="match status" value="1"/>
</dbReference>
<name>A0AA41W919_9GAMM</name>
<evidence type="ECO:0000256" key="1">
    <source>
        <dbReference type="ARBA" id="ARBA00022723"/>
    </source>
</evidence>
<dbReference type="InterPro" id="IPR006439">
    <property type="entry name" value="HAD-SF_hydro_IA"/>
</dbReference>
<dbReference type="PANTHER" id="PTHR43434:SF23">
    <property type="entry name" value="PHOSPHOGLYCOLATE PHOSPHATASE"/>
    <property type="match status" value="1"/>
</dbReference>
<comment type="caution">
    <text evidence="5">The sequence shown here is derived from an EMBL/GenBank/DDBJ whole genome shotgun (WGS) entry which is preliminary data.</text>
</comment>
<dbReference type="Proteomes" id="UP001165393">
    <property type="component" value="Unassembled WGS sequence"/>
</dbReference>
<dbReference type="PANTHER" id="PTHR43434">
    <property type="entry name" value="PHOSPHOGLYCOLATE PHOSPHATASE"/>
    <property type="match status" value="1"/>
</dbReference>
<dbReference type="InterPro" id="IPR023214">
    <property type="entry name" value="HAD_sf"/>
</dbReference>
<keyword evidence="4" id="KW-0119">Carbohydrate metabolism</keyword>
<protein>
    <submittedName>
        <fullName evidence="5">HAD-IA family hydrolase</fullName>
    </submittedName>
</protein>
<evidence type="ECO:0000256" key="4">
    <source>
        <dbReference type="ARBA" id="ARBA00023277"/>
    </source>
</evidence>
<reference evidence="5 6" key="1">
    <citation type="journal article" date="2013" name="Antonie Van Leeuwenhoek">
        <title>Echinimonas agarilytica gen. nov., sp. nov., a new gammaproteobacterium isolated from the sea urchin Strongylocentrotus intermedius.</title>
        <authorList>
            <person name="Nedashkovskaya O.I."/>
            <person name="Stenkova A.M."/>
            <person name="Zhukova N.V."/>
            <person name="Van Trappen S."/>
            <person name="Lee J.S."/>
            <person name="Kim S.B."/>
        </authorList>
    </citation>
    <scope>NUCLEOTIDE SEQUENCE [LARGE SCALE GENOMIC DNA]</scope>
    <source>
        <strain evidence="5 6">KMM 6351</strain>
    </source>
</reference>